<evidence type="ECO:0000256" key="2">
    <source>
        <dbReference type="ARBA" id="ARBA00023315"/>
    </source>
</evidence>
<comment type="caution">
    <text evidence="3">The sequence shown here is derived from an EMBL/GenBank/DDBJ whole genome shotgun (WGS) entry which is preliminary data.</text>
</comment>
<sequence length="237" mass="25908">MTELAITDPSNFFKIGALDFRDFIEKQEKVWMIIVNLADYLEKTVTRRELSQGGQSHPSVVIAGEKVKIDGDVIIDPFVMLDAKLGPIWIGKGTKILAGTRIRGPALIGKNCQICGEVKNSIILDGAHSDHLSNYIGDSVVGQNCRLGCGTILSNRRFDRGEIKIRLGNKLIPTEMDRLGAILGDQVKTGCGAILGPGALVGKNSWIGQKVMVKNEYVAKNILLTLKQNIKVKKIRS</sequence>
<dbReference type="InterPro" id="IPR050065">
    <property type="entry name" value="GlmU-like"/>
</dbReference>
<keyword evidence="1" id="KW-0808">Transferase</keyword>
<proteinExistence type="predicted"/>
<dbReference type="Proteomes" id="UP000230779">
    <property type="component" value="Unassembled WGS sequence"/>
</dbReference>
<dbReference type="GO" id="GO:0016746">
    <property type="term" value="F:acyltransferase activity"/>
    <property type="evidence" value="ECO:0007669"/>
    <property type="project" value="UniProtKB-KW"/>
</dbReference>
<dbReference type="PANTHER" id="PTHR43584:SF8">
    <property type="entry name" value="N-ACETYLMURAMATE ALPHA-1-PHOSPHATE URIDYLYLTRANSFERASE"/>
    <property type="match status" value="1"/>
</dbReference>
<dbReference type="EMBL" id="PFMD01000002">
    <property type="protein sequence ID" value="PIY97277.1"/>
    <property type="molecule type" value="Genomic_DNA"/>
</dbReference>
<dbReference type="InterPro" id="IPR011004">
    <property type="entry name" value="Trimer_LpxA-like_sf"/>
</dbReference>
<dbReference type="SUPFAM" id="SSF51161">
    <property type="entry name" value="Trimeric LpxA-like enzymes"/>
    <property type="match status" value="1"/>
</dbReference>
<organism evidence="3 4">
    <name type="scientific">Candidatus Kerfeldbacteria bacterium CG_4_10_14_0_8_um_filter_42_10</name>
    <dbReference type="NCBI Taxonomy" id="2014248"/>
    <lineage>
        <taxon>Bacteria</taxon>
        <taxon>Candidatus Kerfeldiibacteriota</taxon>
    </lineage>
</organism>
<dbReference type="Gene3D" id="2.160.10.10">
    <property type="entry name" value="Hexapeptide repeat proteins"/>
    <property type="match status" value="1"/>
</dbReference>
<name>A0A2M7RL72_9BACT</name>
<accession>A0A2M7RL72</accession>
<evidence type="ECO:0008006" key="5">
    <source>
        <dbReference type="Google" id="ProtNLM"/>
    </source>
</evidence>
<evidence type="ECO:0000313" key="3">
    <source>
        <dbReference type="EMBL" id="PIY97277.1"/>
    </source>
</evidence>
<dbReference type="GO" id="GO:0016779">
    <property type="term" value="F:nucleotidyltransferase activity"/>
    <property type="evidence" value="ECO:0007669"/>
    <property type="project" value="UniProtKB-ARBA"/>
</dbReference>
<reference evidence="3 4" key="1">
    <citation type="submission" date="2017-09" db="EMBL/GenBank/DDBJ databases">
        <title>Depth-based differentiation of microbial function through sediment-hosted aquifers and enrichment of novel symbionts in the deep terrestrial subsurface.</title>
        <authorList>
            <person name="Probst A.J."/>
            <person name="Ladd B."/>
            <person name="Jarett J.K."/>
            <person name="Geller-Mcgrath D.E."/>
            <person name="Sieber C.M."/>
            <person name="Emerson J.B."/>
            <person name="Anantharaman K."/>
            <person name="Thomas B.C."/>
            <person name="Malmstrom R."/>
            <person name="Stieglmeier M."/>
            <person name="Klingl A."/>
            <person name="Woyke T."/>
            <person name="Ryan C.M."/>
            <person name="Banfield J.F."/>
        </authorList>
    </citation>
    <scope>NUCLEOTIDE SEQUENCE [LARGE SCALE GENOMIC DNA]</scope>
    <source>
        <strain evidence="3">CG_4_10_14_0_8_um_filter_42_10</strain>
    </source>
</reference>
<dbReference type="AlphaFoldDB" id="A0A2M7RL72"/>
<keyword evidence="2" id="KW-0012">Acyltransferase</keyword>
<gene>
    <name evidence="3" type="ORF">COY66_00060</name>
</gene>
<protein>
    <recommendedName>
        <fullName evidence="5">Glucose-1-phosphate thymidylyltransferase</fullName>
    </recommendedName>
</protein>
<evidence type="ECO:0000256" key="1">
    <source>
        <dbReference type="ARBA" id="ARBA00022679"/>
    </source>
</evidence>
<dbReference type="PANTHER" id="PTHR43584">
    <property type="entry name" value="NUCLEOTIDYL TRANSFERASE"/>
    <property type="match status" value="1"/>
</dbReference>
<evidence type="ECO:0000313" key="4">
    <source>
        <dbReference type="Proteomes" id="UP000230779"/>
    </source>
</evidence>